<dbReference type="Gene3D" id="3.20.20.450">
    <property type="entry name" value="EAL domain"/>
    <property type="match status" value="1"/>
</dbReference>
<feature type="transmembrane region" description="Helical" evidence="6">
    <location>
        <begin position="72"/>
        <end position="97"/>
    </location>
</feature>
<gene>
    <name evidence="11" type="ORF">K3G22_05910</name>
</gene>
<dbReference type="PROSITE" id="PS50887">
    <property type="entry name" value="GGDEF"/>
    <property type="match status" value="1"/>
</dbReference>
<feature type="domain" description="GGDEF" evidence="10">
    <location>
        <begin position="611"/>
        <end position="744"/>
    </location>
</feature>
<dbReference type="Pfam" id="PF00990">
    <property type="entry name" value="GGDEF"/>
    <property type="match status" value="1"/>
</dbReference>
<dbReference type="RefSeq" id="WP_061782679.1">
    <property type="nucleotide sequence ID" value="NZ_CP028435.1"/>
</dbReference>
<dbReference type="InterPro" id="IPR001633">
    <property type="entry name" value="EAL_dom"/>
</dbReference>
<dbReference type="InterPro" id="IPR052155">
    <property type="entry name" value="Biofilm_reg_signaling"/>
</dbReference>
<dbReference type="Proteomes" id="UP000827084">
    <property type="component" value="Chromosome"/>
</dbReference>
<dbReference type="SMART" id="SM00091">
    <property type="entry name" value="PAS"/>
    <property type="match status" value="3"/>
</dbReference>
<dbReference type="PANTHER" id="PTHR44757:SF2">
    <property type="entry name" value="BIOFILM ARCHITECTURE MAINTENANCE PROTEIN MBAA"/>
    <property type="match status" value="1"/>
</dbReference>
<dbReference type="Pfam" id="PF07694">
    <property type="entry name" value="5TM-5TMR_LYT"/>
    <property type="match status" value="1"/>
</dbReference>
<comment type="subcellular location">
    <subcellularLocation>
        <location evidence="1">Cell membrane</location>
        <topology evidence="1">Multi-pass membrane protein</topology>
    </subcellularLocation>
</comment>
<dbReference type="Pfam" id="PF08447">
    <property type="entry name" value="PAS_3"/>
    <property type="match status" value="2"/>
</dbReference>
<evidence type="ECO:0000256" key="1">
    <source>
        <dbReference type="ARBA" id="ARBA00004651"/>
    </source>
</evidence>
<dbReference type="CDD" id="cd01948">
    <property type="entry name" value="EAL"/>
    <property type="match status" value="1"/>
</dbReference>
<dbReference type="NCBIfam" id="TIGR00229">
    <property type="entry name" value="sensory_box"/>
    <property type="match status" value="3"/>
</dbReference>
<protein>
    <submittedName>
        <fullName evidence="11">EAL domain-containing protein</fullName>
    </submittedName>
</protein>
<evidence type="ECO:0000256" key="6">
    <source>
        <dbReference type="SAM" id="Phobius"/>
    </source>
</evidence>
<proteinExistence type="predicted"/>
<evidence type="ECO:0000256" key="4">
    <source>
        <dbReference type="ARBA" id="ARBA00022989"/>
    </source>
</evidence>
<dbReference type="Gene3D" id="3.30.70.270">
    <property type="match status" value="1"/>
</dbReference>
<reference evidence="11 12" key="1">
    <citation type="submission" date="2021-08" db="EMBL/GenBank/DDBJ databases">
        <title>Shewanella putrefaciens YZ-J, complete genome.</title>
        <authorList>
            <person name="Yi Z."/>
        </authorList>
    </citation>
    <scope>NUCLEOTIDE SEQUENCE [LARGE SCALE GENOMIC DNA]</scope>
    <source>
        <strain evidence="11 12">YZ-J</strain>
    </source>
</reference>
<evidence type="ECO:0000256" key="5">
    <source>
        <dbReference type="ARBA" id="ARBA00023136"/>
    </source>
</evidence>
<keyword evidence="3 6" id="KW-0812">Transmembrane</keyword>
<dbReference type="SUPFAM" id="SSF55073">
    <property type="entry name" value="Nucleotide cyclase"/>
    <property type="match status" value="1"/>
</dbReference>
<dbReference type="CDD" id="cd00130">
    <property type="entry name" value="PAS"/>
    <property type="match status" value="3"/>
</dbReference>
<dbReference type="InterPro" id="IPR043128">
    <property type="entry name" value="Rev_trsase/Diguanyl_cyclase"/>
</dbReference>
<dbReference type="SMART" id="SM00267">
    <property type="entry name" value="GGDEF"/>
    <property type="match status" value="1"/>
</dbReference>
<feature type="transmembrane region" description="Helical" evidence="6">
    <location>
        <begin position="103"/>
        <end position="121"/>
    </location>
</feature>
<evidence type="ECO:0000259" key="8">
    <source>
        <dbReference type="PROSITE" id="PS50113"/>
    </source>
</evidence>
<dbReference type="Gene3D" id="3.30.450.20">
    <property type="entry name" value="PAS domain"/>
    <property type="match status" value="3"/>
</dbReference>
<feature type="domain" description="PAC" evidence="8">
    <location>
        <begin position="404"/>
        <end position="457"/>
    </location>
</feature>
<keyword evidence="12" id="KW-1185">Reference proteome</keyword>
<accession>A0ABX8XF06</accession>
<keyword evidence="2" id="KW-1003">Cell membrane</keyword>
<dbReference type="SUPFAM" id="SSF141868">
    <property type="entry name" value="EAL domain-like"/>
    <property type="match status" value="1"/>
</dbReference>
<feature type="transmembrane region" description="Helical" evidence="6">
    <location>
        <begin position="133"/>
        <end position="153"/>
    </location>
</feature>
<feature type="domain" description="PAS" evidence="7">
    <location>
        <begin position="454"/>
        <end position="499"/>
    </location>
</feature>
<dbReference type="InterPro" id="IPR035965">
    <property type="entry name" value="PAS-like_dom_sf"/>
</dbReference>
<dbReference type="InterPro" id="IPR035919">
    <property type="entry name" value="EAL_sf"/>
</dbReference>
<feature type="transmembrane region" description="Helical" evidence="6">
    <location>
        <begin position="35"/>
        <end position="60"/>
    </location>
</feature>
<dbReference type="CDD" id="cd01949">
    <property type="entry name" value="GGDEF"/>
    <property type="match status" value="1"/>
</dbReference>
<dbReference type="GeneID" id="67442776"/>
<feature type="transmembrane region" description="Helical" evidence="6">
    <location>
        <begin position="5"/>
        <end position="23"/>
    </location>
</feature>
<evidence type="ECO:0000256" key="3">
    <source>
        <dbReference type="ARBA" id="ARBA00022692"/>
    </source>
</evidence>
<dbReference type="Pfam" id="PF13426">
    <property type="entry name" value="PAS_9"/>
    <property type="match status" value="1"/>
</dbReference>
<dbReference type="NCBIfam" id="TIGR00254">
    <property type="entry name" value="GGDEF"/>
    <property type="match status" value="1"/>
</dbReference>
<evidence type="ECO:0000259" key="7">
    <source>
        <dbReference type="PROSITE" id="PS50112"/>
    </source>
</evidence>
<dbReference type="InterPro" id="IPR000700">
    <property type="entry name" value="PAS-assoc_C"/>
</dbReference>
<dbReference type="InterPro" id="IPR000160">
    <property type="entry name" value="GGDEF_dom"/>
</dbReference>
<dbReference type="InterPro" id="IPR029787">
    <property type="entry name" value="Nucleotide_cyclase"/>
</dbReference>
<dbReference type="PROSITE" id="PS50113">
    <property type="entry name" value="PAC"/>
    <property type="match status" value="2"/>
</dbReference>
<evidence type="ECO:0000256" key="2">
    <source>
        <dbReference type="ARBA" id="ARBA00022475"/>
    </source>
</evidence>
<dbReference type="SMART" id="SM00086">
    <property type="entry name" value="PAC"/>
    <property type="match status" value="3"/>
</dbReference>
<dbReference type="EMBL" id="CP080635">
    <property type="protein sequence ID" value="QYX73948.1"/>
    <property type="molecule type" value="Genomic_DNA"/>
</dbReference>
<dbReference type="SMART" id="SM00052">
    <property type="entry name" value="EAL"/>
    <property type="match status" value="1"/>
</dbReference>
<dbReference type="Pfam" id="PF00563">
    <property type="entry name" value="EAL"/>
    <property type="match status" value="1"/>
</dbReference>
<evidence type="ECO:0000313" key="12">
    <source>
        <dbReference type="Proteomes" id="UP000827084"/>
    </source>
</evidence>
<evidence type="ECO:0000259" key="9">
    <source>
        <dbReference type="PROSITE" id="PS50883"/>
    </source>
</evidence>
<dbReference type="InterPro" id="IPR001610">
    <property type="entry name" value="PAC"/>
</dbReference>
<dbReference type="PROSITE" id="PS50112">
    <property type="entry name" value="PAS"/>
    <property type="match status" value="1"/>
</dbReference>
<keyword evidence="5 6" id="KW-0472">Membrane</keyword>
<sequence length="1018" mass="115140">MDNSIFFPLVQNAALLLALVFLYDAIPKKHQRQYFLLWRVIIGFLIGGIGITIMSTPWMYQPGIIFDTRSVLLCISGLFFGGLPTLIAVALTGFYRLSIGGDAMWIGVAVIVSSGLIGVIWRQYRKSYLANISAKEMLCFAYTVHIVMLLWFFTLPLPAALPLLAKLSLPVLTVYPLATWLLSRLLSRRFELERDEQIRLQDDFLFRSQFTVGNIGIAITGIDQKWMKVNPHLCQMLKYTENELLNMTWKQLTHPDDIEADIVKFELMLAGKIDNYEMDKRFIAKDGSIVYTHMTVACKRANNRVLLVIAGYLDVTAQTLADREVLASREQLELVLSSSDLGVWDWDIRNDRIERNARSADILGCDIDMLNANSRQWMDAIVAEDRPKVLHSIEAHIRGETPQHKMEYRLNTLNRQVRWILDTGKVVSRDANNNALRMCGTYTDITEAKLIEESLKLSALVYDNSSEAMSVLDEKGVIITVNAAFSDITGYKAKEVCGQHIRLLYCDINGRDFYDKMNNAINQKGQWQGEMLQRRKNGEEYVIWLTINTIKDKEGMPYRRVALFSDITDKKQNEHLIWKQANYDTLTGLPNRRMLLEYLGAEIKNADRNQDHFALLFLDLDYFKEVNDTLGHEMGDLLLIETASRLKSCVRDADVVARLGGDEFTVVLSAMADHKGIERVAEHILRRIAEPYLLGEETAYITASIGITLYPDDATSIEGLLKHADQAMYAAKDQGRNRFNYFTPSMQEYAKYRMRLIQDLRQAVSNKEFELHYQPIVSLTTGEVAKAEALIRWTHAERGSVSPGEFISVAEDTGLIVEIGNWVFEQAARQSAAWRDELGVDIQISVNKSPIQFRDEGALLHNWLELLQDLNITGAGVCVEITEGLLLDASMGVTEKLLAYRDAGVQVSLDDFGTGYSSLAYLKKFDIDYLKIDQSFTRHIDTDTNDQILCEAIIVMAHKLGMKVIAEGVETEAQRQVLLSAGCDYGQGYLFSKPIAAIDFAQKYLATPKNLSSELAPA</sequence>
<feature type="domain" description="PAC" evidence="8">
    <location>
        <begin position="527"/>
        <end position="579"/>
    </location>
</feature>
<organism evidence="11 12">
    <name type="scientific">Shewanella putrefaciens</name>
    <name type="common">Pseudomonas putrefaciens</name>
    <dbReference type="NCBI Taxonomy" id="24"/>
    <lineage>
        <taxon>Bacteria</taxon>
        <taxon>Pseudomonadati</taxon>
        <taxon>Pseudomonadota</taxon>
        <taxon>Gammaproteobacteria</taxon>
        <taxon>Alteromonadales</taxon>
        <taxon>Shewanellaceae</taxon>
        <taxon>Shewanella</taxon>
    </lineage>
</organism>
<feature type="domain" description="EAL" evidence="9">
    <location>
        <begin position="753"/>
        <end position="1008"/>
    </location>
</feature>
<evidence type="ECO:0000313" key="11">
    <source>
        <dbReference type="EMBL" id="QYX73948.1"/>
    </source>
</evidence>
<name>A0ABX8XF06_SHEPU</name>
<dbReference type="PROSITE" id="PS50883">
    <property type="entry name" value="EAL"/>
    <property type="match status" value="1"/>
</dbReference>
<dbReference type="SUPFAM" id="SSF55785">
    <property type="entry name" value="PYP-like sensor domain (PAS domain)"/>
    <property type="match status" value="3"/>
</dbReference>
<evidence type="ECO:0000259" key="10">
    <source>
        <dbReference type="PROSITE" id="PS50887"/>
    </source>
</evidence>
<dbReference type="InterPro" id="IPR011620">
    <property type="entry name" value="Sig_transdc_His_kinase_LytS_TM"/>
</dbReference>
<dbReference type="InterPro" id="IPR000014">
    <property type="entry name" value="PAS"/>
</dbReference>
<dbReference type="InterPro" id="IPR013655">
    <property type="entry name" value="PAS_fold_3"/>
</dbReference>
<dbReference type="PANTHER" id="PTHR44757">
    <property type="entry name" value="DIGUANYLATE CYCLASE DGCP"/>
    <property type="match status" value="1"/>
</dbReference>
<keyword evidence="4 6" id="KW-1133">Transmembrane helix</keyword>